<dbReference type="OrthoDB" id="5383650at2759"/>
<feature type="compositionally biased region" description="Basic residues" evidence="1">
    <location>
        <begin position="206"/>
        <end position="216"/>
    </location>
</feature>
<feature type="region of interest" description="Disordered" evidence="1">
    <location>
        <begin position="1"/>
        <end position="93"/>
    </location>
</feature>
<feature type="compositionally biased region" description="Basic and acidic residues" evidence="1">
    <location>
        <begin position="43"/>
        <end position="75"/>
    </location>
</feature>
<evidence type="ECO:0000313" key="2">
    <source>
        <dbReference type="EMBL" id="ETS74570.1"/>
    </source>
</evidence>
<reference evidence="3" key="1">
    <citation type="journal article" date="2015" name="BMC Genomics">
        <title>Genomic and transcriptomic analysis of the endophytic fungus Pestalotiopsis fici reveals its lifestyle and high potential for synthesis of natural products.</title>
        <authorList>
            <person name="Wang X."/>
            <person name="Zhang X."/>
            <person name="Liu L."/>
            <person name="Xiang M."/>
            <person name="Wang W."/>
            <person name="Sun X."/>
            <person name="Che Y."/>
            <person name="Guo L."/>
            <person name="Liu G."/>
            <person name="Guo L."/>
            <person name="Wang C."/>
            <person name="Yin W.B."/>
            <person name="Stadler M."/>
            <person name="Zhang X."/>
            <person name="Liu X."/>
        </authorList>
    </citation>
    <scope>NUCLEOTIDE SEQUENCE [LARGE SCALE GENOMIC DNA]</scope>
    <source>
        <strain evidence="3">W106-1 / CGMCC3.15140</strain>
    </source>
</reference>
<dbReference type="EMBL" id="KI912119">
    <property type="protein sequence ID" value="ETS74570.1"/>
    <property type="molecule type" value="Genomic_DNA"/>
</dbReference>
<dbReference type="STRING" id="1229662.W3WKW6"/>
<dbReference type="GeneID" id="19278067"/>
<dbReference type="HOGENOM" id="CLU_385470_0_0_1"/>
<feature type="compositionally biased region" description="Basic residues" evidence="1">
    <location>
        <begin position="1"/>
        <end position="12"/>
    </location>
</feature>
<dbReference type="eggNOG" id="ENOG502T5UC">
    <property type="taxonomic scope" value="Eukaryota"/>
</dbReference>
<organism evidence="2 3">
    <name type="scientific">Pestalotiopsis fici (strain W106-1 / CGMCC3.15140)</name>
    <dbReference type="NCBI Taxonomy" id="1229662"/>
    <lineage>
        <taxon>Eukaryota</taxon>
        <taxon>Fungi</taxon>
        <taxon>Dikarya</taxon>
        <taxon>Ascomycota</taxon>
        <taxon>Pezizomycotina</taxon>
        <taxon>Sordariomycetes</taxon>
        <taxon>Xylariomycetidae</taxon>
        <taxon>Amphisphaeriales</taxon>
        <taxon>Sporocadaceae</taxon>
        <taxon>Pestalotiopsis</taxon>
    </lineage>
</organism>
<feature type="compositionally biased region" description="Polar residues" evidence="1">
    <location>
        <begin position="18"/>
        <end position="42"/>
    </location>
</feature>
<dbReference type="Proteomes" id="UP000030651">
    <property type="component" value="Unassembled WGS sequence"/>
</dbReference>
<evidence type="ECO:0000256" key="1">
    <source>
        <dbReference type="SAM" id="MobiDB-lite"/>
    </source>
</evidence>
<dbReference type="KEGG" id="pfy:PFICI_13054"/>
<feature type="compositionally biased region" description="Polar residues" evidence="1">
    <location>
        <begin position="76"/>
        <end position="89"/>
    </location>
</feature>
<dbReference type="AlphaFoldDB" id="W3WKW6"/>
<proteinExistence type="predicted"/>
<accession>W3WKW6</accession>
<keyword evidence="3" id="KW-1185">Reference proteome</keyword>
<protein>
    <submittedName>
        <fullName evidence="2">Uncharacterized protein</fullName>
    </submittedName>
</protein>
<dbReference type="InParanoid" id="W3WKW6"/>
<feature type="region of interest" description="Disordered" evidence="1">
    <location>
        <begin position="197"/>
        <end position="219"/>
    </location>
</feature>
<dbReference type="RefSeq" id="XP_007839826.1">
    <property type="nucleotide sequence ID" value="XM_007841635.1"/>
</dbReference>
<evidence type="ECO:0000313" key="3">
    <source>
        <dbReference type="Proteomes" id="UP000030651"/>
    </source>
</evidence>
<gene>
    <name evidence="2" type="ORF">PFICI_13054</name>
</gene>
<sequence length="717" mass="81598">MSKLLSKIRIRKPKADLESSSQGVPTQEAHSPRQSQSFQVTNGDRDRQTHQDSQRQPRSADAEDTTSKFERKQLETTKSYKSPTNSGSGRSAPFIYFTDANARVPRAELDGSSPLHANVGLPAQGGNIVTSPFDEVYSRIDQIGSRDQDKEEVEQGGVDTIRDLTLPIQSWDPQTKEAFGEDENHSVSIYDEMGQSNSAYYDRRGPHTHSKPRRRISRGELIDQIASLERKNDELEQESDKWFQKAEERRREVRGRIQEISNLQDNLEGLQNAYNQLEKKNNGLLEKVARLRSRLDEERTFHDDKIAGLESIHQEKQGEMLRQQEERENAWASERATLASNHEMEKRDMVSKHHMQESIWHNRERDLLSHHQEEKNKLSAALISQHQEEKNKLSAAHQNELVCKDEKHKGEIEQLKKEHAEENRHLKTQVKIKQQQLASYSSSSSYVATSDQQLRASFQNLSQEVSNLTALIPQPPNIEHIAHSDPNSYLKRHLEQVDRSWPRFVQSLCWTVLHEGFFALPLGFGALGKGGEGGEKLKQLWQLFEKHIKGVGSNFSTSGKHANIWRATLFDAIWREVTSTLPLSSEHDFAALLRSNISHVSENLFAELQKLSAGELDSRAKPLIKKICKGLGLLSLQMGTQRAQILLEIVRHGDSITPDEKFEDEMDGTKSEIKVDIVTKPCMRRVGDGREDGHTQSVILKGSVVSLKVSRTQVNRR</sequence>
<name>W3WKW6_PESFW</name>